<keyword evidence="4 13" id="KW-0813">Transport</keyword>
<evidence type="ECO:0000256" key="5">
    <source>
        <dbReference type="ARBA" id="ARBA00022475"/>
    </source>
</evidence>
<feature type="transmembrane region" description="Helical" evidence="13">
    <location>
        <begin position="331"/>
        <end position="355"/>
    </location>
</feature>
<evidence type="ECO:0000256" key="10">
    <source>
        <dbReference type="ARBA" id="ARBA00023112"/>
    </source>
</evidence>
<keyword evidence="9" id="KW-0406">Ion transport</keyword>
<keyword evidence="14" id="KW-0732">Signal</keyword>
<evidence type="ECO:0000256" key="9">
    <source>
        <dbReference type="ARBA" id="ARBA00023065"/>
    </source>
</evidence>
<evidence type="ECO:0000256" key="4">
    <source>
        <dbReference type="ARBA" id="ARBA00022448"/>
    </source>
</evidence>
<keyword evidence="16" id="KW-1185">Reference proteome</keyword>
<evidence type="ECO:0000256" key="7">
    <source>
        <dbReference type="ARBA" id="ARBA00022692"/>
    </source>
</evidence>
<keyword evidence="12" id="KW-0170">Cobalt</keyword>
<feature type="signal peptide" evidence="14">
    <location>
        <begin position="1"/>
        <end position="19"/>
    </location>
</feature>
<dbReference type="EMBL" id="QGTR01000004">
    <property type="protein sequence ID" value="PWV99097.1"/>
    <property type="molecule type" value="Genomic_DNA"/>
</dbReference>
<keyword evidence="8 13" id="KW-1133">Transmembrane helix</keyword>
<feature type="transmembrane region" description="Helical" evidence="13">
    <location>
        <begin position="151"/>
        <end position="170"/>
    </location>
</feature>
<dbReference type="Pfam" id="PF03824">
    <property type="entry name" value="NicO"/>
    <property type="match status" value="2"/>
</dbReference>
<sequence length="359" mass="36264">MLGALALTALSLVARPCLAASGPFGVATPDSPAGMGWSGPFAGLVARSMQAQAYFHGRLTDAVDHFPASPHALAWLVGLSLLYGVFHAVGPGHGKAVISSYLLSTGDSLRRAAAISFAASLMQAFVAIGLVLVGTLAFHVTAAGMAGMTDMVAIASYGLIAMIGLVLLVARTRQALGPPRFISSGQFVCEQVETRGLGGPGAAGEGAWLSRLRQAVRRGWRGFISAGHHVHGAACGCVPTRFGGAPIESLSWPRLLPLIASVGIRPCSGALIVLVFSLSGGVLPAGIVSVVAMALGTGATIALIALMSVVARDTLTRAASVNSVLASRVSLGLQLTASLIILAFGLTMLAGALALQAAG</sequence>
<dbReference type="InterPro" id="IPR011541">
    <property type="entry name" value="Ni/Co_transpt_high_affinity"/>
</dbReference>
<feature type="transmembrane region" description="Helical" evidence="13">
    <location>
        <begin position="72"/>
        <end position="91"/>
    </location>
</feature>
<keyword evidence="3" id="KW-0171">Cobalt transport</keyword>
<comment type="similarity">
    <text evidence="13">Belongs to the NiCoT transporter (TC 2.A.52) family.</text>
</comment>
<comment type="caution">
    <text evidence="15">The sequence shown here is derived from an EMBL/GenBank/DDBJ whole genome shotgun (WGS) entry which is preliminary data.</text>
</comment>
<feature type="transmembrane region" description="Helical" evidence="13">
    <location>
        <begin position="282"/>
        <end position="310"/>
    </location>
</feature>
<dbReference type="GO" id="GO:0015099">
    <property type="term" value="F:nickel cation transmembrane transporter activity"/>
    <property type="evidence" value="ECO:0007669"/>
    <property type="project" value="UniProtKB-UniRule"/>
</dbReference>
<proteinExistence type="inferred from homology"/>
<evidence type="ECO:0000256" key="1">
    <source>
        <dbReference type="ARBA" id="ARBA00002510"/>
    </source>
</evidence>
<keyword evidence="11 13" id="KW-0472">Membrane</keyword>
<evidence type="ECO:0000313" key="15">
    <source>
        <dbReference type="EMBL" id="PWV99097.1"/>
    </source>
</evidence>
<dbReference type="PANTHER" id="PTHR40659">
    <property type="entry name" value="NICKEL/COBALT EFFLUX SYSTEM RCNA"/>
    <property type="match status" value="1"/>
</dbReference>
<gene>
    <name evidence="15" type="ORF">DFR52_104389</name>
</gene>
<accession>A0A317PIR5</accession>
<evidence type="ECO:0000256" key="8">
    <source>
        <dbReference type="ARBA" id="ARBA00022989"/>
    </source>
</evidence>
<evidence type="ECO:0000256" key="2">
    <source>
        <dbReference type="ARBA" id="ARBA00004651"/>
    </source>
</evidence>
<feature type="chain" id="PRO_5016311017" description="Nickel/cobalt efflux system" evidence="14">
    <location>
        <begin position="20"/>
        <end position="359"/>
    </location>
</feature>
<dbReference type="GO" id="GO:0046583">
    <property type="term" value="F:monoatomic cation efflux transmembrane transporter activity"/>
    <property type="evidence" value="ECO:0007669"/>
    <property type="project" value="TreeGrafter"/>
</dbReference>
<keyword evidence="7 13" id="KW-0812">Transmembrane</keyword>
<evidence type="ECO:0000256" key="13">
    <source>
        <dbReference type="RuleBase" id="RU362101"/>
    </source>
</evidence>
<keyword evidence="10" id="KW-0921">Nickel transport</keyword>
<evidence type="ECO:0000313" key="16">
    <source>
        <dbReference type="Proteomes" id="UP000246352"/>
    </source>
</evidence>
<evidence type="ECO:0000256" key="3">
    <source>
        <dbReference type="ARBA" id="ARBA00022426"/>
    </source>
</evidence>
<keyword evidence="5" id="KW-1003">Cell membrane</keyword>
<dbReference type="Proteomes" id="UP000246352">
    <property type="component" value="Unassembled WGS sequence"/>
</dbReference>
<dbReference type="PANTHER" id="PTHR40659:SF1">
    <property type="entry name" value="NICKEL_COBALT EFFLUX SYSTEM RCNA"/>
    <property type="match status" value="1"/>
</dbReference>
<feature type="transmembrane region" description="Helical" evidence="13">
    <location>
        <begin position="112"/>
        <end position="139"/>
    </location>
</feature>
<dbReference type="GO" id="GO:0010045">
    <property type="term" value="P:response to nickel cation"/>
    <property type="evidence" value="ECO:0007669"/>
    <property type="project" value="TreeGrafter"/>
</dbReference>
<evidence type="ECO:0000256" key="6">
    <source>
        <dbReference type="ARBA" id="ARBA00022596"/>
    </source>
</evidence>
<protein>
    <recommendedName>
        <fullName evidence="13">Nickel/cobalt efflux system</fullName>
    </recommendedName>
</protein>
<dbReference type="GO" id="GO:0032025">
    <property type="term" value="P:response to cobalt ion"/>
    <property type="evidence" value="ECO:0007669"/>
    <property type="project" value="TreeGrafter"/>
</dbReference>
<comment type="function">
    <text evidence="1">Efflux system for nickel and cobalt.</text>
</comment>
<reference evidence="15 16" key="1">
    <citation type="submission" date="2018-05" db="EMBL/GenBank/DDBJ databases">
        <title>Genomic Encyclopedia of Type Strains, Phase IV (KMG-IV): sequencing the most valuable type-strain genomes for metagenomic binning, comparative biology and taxonomic classification.</title>
        <authorList>
            <person name="Goeker M."/>
        </authorList>
    </citation>
    <scope>NUCLEOTIDE SEQUENCE [LARGE SCALE GENOMIC DNA]</scope>
    <source>
        <strain evidence="15 16">DSM 16791</strain>
    </source>
</reference>
<feature type="transmembrane region" description="Helical" evidence="13">
    <location>
        <begin position="255"/>
        <end position="276"/>
    </location>
</feature>
<name>A0A317PIR5_9HYPH</name>
<dbReference type="OrthoDB" id="9812956at2"/>
<dbReference type="RefSeq" id="WP_158284992.1">
    <property type="nucleotide sequence ID" value="NZ_QGTR01000004.1"/>
</dbReference>
<keyword evidence="6" id="KW-0533">Nickel</keyword>
<evidence type="ECO:0000256" key="14">
    <source>
        <dbReference type="SAM" id="SignalP"/>
    </source>
</evidence>
<dbReference type="GO" id="GO:0006824">
    <property type="term" value="P:cobalt ion transport"/>
    <property type="evidence" value="ECO:0007669"/>
    <property type="project" value="UniProtKB-KW"/>
</dbReference>
<dbReference type="GO" id="GO:0005886">
    <property type="term" value="C:plasma membrane"/>
    <property type="evidence" value="ECO:0007669"/>
    <property type="project" value="UniProtKB-SubCell"/>
</dbReference>
<comment type="subcellular location">
    <subcellularLocation>
        <location evidence="2 13">Cell membrane</location>
        <topology evidence="2 13">Multi-pass membrane protein</topology>
    </subcellularLocation>
</comment>
<evidence type="ECO:0000256" key="11">
    <source>
        <dbReference type="ARBA" id="ARBA00023136"/>
    </source>
</evidence>
<dbReference type="InterPro" id="IPR051224">
    <property type="entry name" value="NiCoT_RcnA"/>
</dbReference>
<organism evidence="15 16">
    <name type="scientific">Hoeflea marina</name>
    <dbReference type="NCBI Taxonomy" id="274592"/>
    <lineage>
        <taxon>Bacteria</taxon>
        <taxon>Pseudomonadati</taxon>
        <taxon>Pseudomonadota</taxon>
        <taxon>Alphaproteobacteria</taxon>
        <taxon>Hyphomicrobiales</taxon>
        <taxon>Rhizobiaceae</taxon>
        <taxon>Hoeflea</taxon>
    </lineage>
</organism>
<evidence type="ECO:0000256" key="12">
    <source>
        <dbReference type="ARBA" id="ARBA00023285"/>
    </source>
</evidence>
<dbReference type="AlphaFoldDB" id="A0A317PIR5"/>